<feature type="coiled-coil region" evidence="3">
    <location>
        <begin position="811"/>
        <end position="838"/>
    </location>
</feature>
<keyword evidence="3" id="KW-0175">Coiled coil</keyword>
<dbReference type="Proteomes" id="UP000225706">
    <property type="component" value="Unassembled WGS sequence"/>
</dbReference>
<accession>A0A2B4SQK2</accession>
<dbReference type="PROSITE" id="PS50237">
    <property type="entry name" value="HECT"/>
    <property type="match status" value="1"/>
</dbReference>
<dbReference type="GO" id="GO:0004842">
    <property type="term" value="F:ubiquitin-protein transferase activity"/>
    <property type="evidence" value="ECO:0007669"/>
    <property type="project" value="InterPro"/>
</dbReference>
<evidence type="ECO:0000313" key="6">
    <source>
        <dbReference type="EMBL" id="PFX31160.1"/>
    </source>
</evidence>
<dbReference type="STRING" id="50429.A0A2B4SQK2"/>
<dbReference type="InterPro" id="IPR000569">
    <property type="entry name" value="HECT_dom"/>
</dbReference>
<evidence type="ECO:0000259" key="5">
    <source>
        <dbReference type="PROSITE" id="PS50237"/>
    </source>
</evidence>
<reference evidence="7" key="1">
    <citation type="journal article" date="2017" name="bioRxiv">
        <title>Comparative analysis of the genomes of Stylophora pistillata and Acropora digitifera provides evidence for extensive differences between species of corals.</title>
        <authorList>
            <person name="Voolstra C.R."/>
            <person name="Li Y."/>
            <person name="Liew Y.J."/>
            <person name="Baumgarten S."/>
            <person name="Zoccola D."/>
            <person name="Flot J.-F."/>
            <person name="Tambutte S."/>
            <person name="Allemand D."/>
            <person name="Aranda M."/>
        </authorList>
    </citation>
    <scope>NUCLEOTIDE SEQUENCE [LARGE SCALE GENOMIC DNA]</scope>
</reference>
<dbReference type="InterPro" id="IPR042469">
    <property type="entry name" value="HECTD3"/>
</dbReference>
<dbReference type="InterPro" id="IPR029063">
    <property type="entry name" value="SAM-dependent_MTases_sf"/>
</dbReference>
<dbReference type="InterPro" id="IPR035983">
    <property type="entry name" value="Hect_E3_ubiquitin_ligase"/>
</dbReference>
<gene>
    <name evidence="6" type="primary">Hectd3</name>
    <name evidence="6" type="ORF">AWC38_SpisGene4052</name>
</gene>
<feature type="domain" description="HECT" evidence="5">
    <location>
        <begin position="977"/>
        <end position="1302"/>
    </location>
</feature>
<dbReference type="Gene3D" id="3.30.2160.10">
    <property type="entry name" value="Hect, E3 ligase catalytic domain"/>
    <property type="match status" value="1"/>
</dbReference>
<proteinExistence type="predicted"/>
<dbReference type="EMBL" id="LSMT01000040">
    <property type="protein sequence ID" value="PFX31160.1"/>
    <property type="molecule type" value="Genomic_DNA"/>
</dbReference>
<evidence type="ECO:0000256" key="1">
    <source>
        <dbReference type="ARBA" id="ARBA00022786"/>
    </source>
</evidence>
<feature type="coiled-coil region" evidence="3">
    <location>
        <begin position="741"/>
        <end position="768"/>
    </location>
</feature>
<dbReference type="Pfam" id="PF00632">
    <property type="entry name" value="HECT"/>
    <property type="match status" value="1"/>
</dbReference>
<dbReference type="SUPFAM" id="SSF53335">
    <property type="entry name" value="S-adenosyl-L-methionine-dependent methyltransferases"/>
    <property type="match status" value="1"/>
</dbReference>
<evidence type="ECO:0000256" key="2">
    <source>
        <dbReference type="PROSITE-ProRule" id="PRU00104"/>
    </source>
</evidence>
<feature type="active site" description="Glycyl thioester intermediate" evidence="2">
    <location>
        <position position="1268"/>
    </location>
</feature>
<feature type="region of interest" description="Disordered" evidence="4">
    <location>
        <begin position="244"/>
        <end position="264"/>
    </location>
</feature>
<comment type="caution">
    <text evidence="6">The sequence shown here is derived from an EMBL/GenBank/DDBJ whole genome shotgun (WGS) entry which is preliminary data.</text>
</comment>
<dbReference type="Gene3D" id="3.90.1750.10">
    <property type="entry name" value="Hect, E3 ligase catalytic domains"/>
    <property type="match status" value="1"/>
</dbReference>
<dbReference type="Pfam" id="PF01135">
    <property type="entry name" value="PCMT"/>
    <property type="match status" value="1"/>
</dbReference>
<dbReference type="PANTHER" id="PTHR46654">
    <property type="entry name" value="E3 UBIQUITIN-PROTEIN LIGASE HECTD3"/>
    <property type="match status" value="1"/>
</dbReference>
<dbReference type="OrthoDB" id="10257972at2759"/>
<dbReference type="SUPFAM" id="SSF56204">
    <property type="entry name" value="Hect, E3 ligase catalytic domain"/>
    <property type="match status" value="1"/>
</dbReference>
<sequence>MSWVLELAQAGRNLTGLPGAWRCTGRNNEEMVDKLVHMGVISSKEVEEAFRTVPRGAFVPPDLQLEAYIDSPLVGDPHVHMSAPHMYATVLEALDLSPGLSFLNIGSGTGYFSCLAGYILQAHGVSHGIELHEDLVQFAKDRVEEYFRFCPSVAYDICPPKFIAGNCFRLDPVGCSYDRVYCGAACPPNKVSFILGLIKIGGFVILPCRDRLLKIERISDTGVKQTCISEVSFAPLVMMPDSESDAPKLNFPKENPRSKPKTRKVYPPADVLVSRGQARTTLARLRALQEASECLHSSQPLPVPFCYVPCQQQIQQYFNKKSKLKKQPSSVVTSPVDRKICFFGSQEDTRVSSVDQTGSESVWGHLQEDKIWQTVLEYYYSVCNVSSDKRSQTLNVYIKKRVKQKSEKQEGKKSLSYAEIVHKLGIPTVNPTHTKVLKEESPNTEKNRTELCKVPCTITSSSAPNGSRFLQGSGSMENSSCDLSSNLSLNTLLMNETKEGSEIDSCQTSCCDKQEQPRIPDNCQAEENSSCKSCSEQDVTGQPILSNECRTPRSKPEGKIPRHSKVLIEMEKAHMARLSALPSSSWNFTHDLVLVHFLCEVHEKMNQGKCKGWFKTDGVISELFSKSSVMNHPQLSCFSPESLAYRAIALCRVAQILDSVLYLVSGPSVLRDQSFSSNKFKLESFVDSSFMSSWLFLETGGIQSPVLEGKDVFSEGGMKEKACDGLNEKKKKKQEVNLKKISASLASLEKYKEQLKAVKKKIHFIEEQKQLVHSIREQELSPETSVDLDGVDVKLQRNELLLKQQKQEHYRGKLLALLRKLKEEEKQLAKKIECASEVSKEELIDVQQKSSSSSLQPDAKHHQLPVEPCQKWSVRLTNQETDSSNSVRYDLPSLLPKLRFLLPLCNQRWRLVQELLHTTELSAPDYMPVILVDRRVPLNERHADLRSSVFQQVYQELRGEKLHFRWNKWKYDQWWEVKFLGEGIIDQGGGFRDSLAELSDELCPPEEHIPDVLPYLIRTPNSKEKRGDLLDCFIPNPSCDSLHMFHWLGVLMGGTFRSDESLTVAFPPFVWKLIVGEHVTWAKDYVAIDEAAVQITDELEVQDEASYLSTWGSECTFSTVLSDGRRVELLPGGEERVVKPEEREQYAALVRRARMTEFTKQVQAIREGLMSIIPESVLSLLTWSNLEKGVCGDREISVEQLKTACKYGDDLTESSESVKHLRAVLTQFTSEERSRFLRFVTGRKRPPAPFTVAKAGGDKDSLPHASTCASTLFLPEYSSSAIAKEKLSYAISNCVAIDTDTSPW</sequence>
<evidence type="ECO:0000256" key="4">
    <source>
        <dbReference type="SAM" id="MobiDB-lite"/>
    </source>
</evidence>
<dbReference type="Gene3D" id="3.30.2410.10">
    <property type="entry name" value="Hect, E3 ligase catalytic domain"/>
    <property type="match status" value="1"/>
</dbReference>
<name>A0A2B4SQK2_STYPI</name>
<dbReference type="Gene3D" id="3.40.50.150">
    <property type="entry name" value="Vaccinia Virus protein VP39"/>
    <property type="match status" value="1"/>
</dbReference>
<evidence type="ECO:0000256" key="3">
    <source>
        <dbReference type="SAM" id="Coils"/>
    </source>
</evidence>
<dbReference type="SMART" id="SM00119">
    <property type="entry name" value="HECTc"/>
    <property type="match status" value="1"/>
</dbReference>
<keyword evidence="1 2" id="KW-0833">Ubl conjugation pathway</keyword>
<evidence type="ECO:0000313" key="7">
    <source>
        <dbReference type="Proteomes" id="UP000225706"/>
    </source>
</evidence>
<protein>
    <submittedName>
        <fullName evidence="6">E3 ubiquitin-protein ligase HECTD3</fullName>
    </submittedName>
</protein>
<keyword evidence="7" id="KW-1185">Reference proteome</keyword>
<dbReference type="PANTHER" id="PTHR46654:SF1">
    <property type="entry name" value="E3 UBIQUITIN-PROTEIN LIGASE HECTD3"/>
    <property type="match status" value="1"/>
</dbReference>
<organism evidence="6 7">
    <name type="scientific">Stylophora pistillata</name>
    <name type="common">Smooth cauliflower coral</name>
    <dbReference type="NCBI Taxonomy" id="50429"/>
    <lineage>
        <taxon>Eukaryota</taxon>
        <taxon>Metazoa</taxon>
        <taxon>Cnidaria</taxon>
        <taxon>Anthozoa</taxon>
        <taxon>Hexacorallia</taxon>
        <taxon>Scleractinia</taxon>
        <taxon>Astrocoeniina</taxon>
        <taxon>Pocilloporidae</taxon>
        <taxon>Stylophora</taxon>
    </lineage>
</organism>